<dbReference type="EMBL" id="GL349445">
    <property type="protein sequence ID" value="KNC47212.1"/>
    <property type="molecule type" value="Genomic_DNA"/>
</dbReference>
<feature type="domain" description="Gamma tubulin complex component C-terminal" evidence="7">
    <location>
        <begin position="771"/>
        <end position="1005"/>
    </location>
</feature>
<dbReference type="GO" id="GO:0005874">
    <property type="term" value="C:microtubule"/>
    <property type="evidence" value="ECO:0007669"/>
    <property type="project" value="UniProtKB-KW"/>
</dbReference>
<dbReference type="GO" id="GO:0051225">
    <property type="term" value="P:spindle assembly"/>
    <property type="evidence" value="ECO:0007669"/>
    <property type="project" value="TreeGrafter"/>
</dbReference>
<keyword evidence="2 5" id="KW-0963">Cytoplasm</keyword>
<evidence type="ECO:0000313" key="9">
    <source>
        <dbReference type="Proteomes" id="UP000054408"/>
    </source>
</evidence>
<dbReference type="GO" id="GO:0051011">
    <property type="term" value="F:microtubule minus-end binding"/>
    <property type="evidence" value="ECO:0007669"/>
    <property type="project" value="TreeGrafter"/>
</dbReference>
<dbReference type="STRING" id="461836.A0A0L0D4B8"/>
<dbReference type="GeneID" id="25563225"/>
<gene>
    <name evidence="8" type="ORF">AMSG_03640</name>
</gene>
<evidence type="ECO:0000256" key="1">
    <source>
        <dbReference type="ARBA" id="ARBA00010337"/>
    </source>
</evidence>
<reference evidence="8 9" key="1">
    <citation type="submission" date="2010-05" db="EMBL/GenBank/DDBJ databases">
        <title>The Genome Sequence of Thecamonas trahens ATCC 50062.</title>
        <authorList>
            <consortium name="The Broad Institute Genome Sequencing Platform"/>
            <person name="Russ C."/>
            <person name="Cuomo C."/>
            <person name="Shea T."/>
            <person name="Young S.K."/>
            <person name="Zeng Q."/>
            <person name="Koehrsen M."/>
            <person name="Haas B."/>
            <person name="Borodovsky M."/>
            <person name="Guigo R."/>
            <person name="Alvarado L."/>
            <person name="Berlin A."/>
            <person name="Bochicchio J."/>
            <person name="Borenstein D."/>
            <person name="Chapman S."/>
            <person name="Chen Z."/>
            <person name="Freedman E."/>
            <person name="Gellesch M."/>
            <person name="Goldberg J."/>
            <person name="Griggs A."/>
            <person name="Gujja S."/>
            <person name="Heilman E."/>
            <person name="Heiman D."/>
            <person name="Hepburn T."/>
            <person name="Howarth C."/>
            <person name="Jen D."/>
            <person name="Larson L."/>
            <person name="Mehta T."/>
            <person name="Park D."/>
            <person name="Pearson M."/>
            <person name="Roberts A."/>
            <person name="Saif S."/>
            <person name="Shenoy N."/>
            <person name="Sisk P."/>
            <person name="Stolte C."/>
            <person name="Sykes S."/>
            <person name="Thomson T."/>
            <person name="Walk T."/>
            <person name="White J."/>
            <person name="Yandava C."/>
            <person name="Burger G."/>
            <person name="Gray M.W."/>
            <person name="Holland P.W.H."/>
            <person name="King N."/>
            <person name="Lang F.B.F."/>
            <person name="Roger A.J."/>
            <person name="Ruiz-Trillo I."/>
            <person name="Lander E."/>
            <person name="Nusbaum C."/>
        </authorList>
    </citation>
    <scope>NUCLEOTIDE SEQUENCE [LARGE SCALE GENOMIC DNA]</scope>
    <source>
        <strain evidence="8 9">ATCC 50062</strain>
    </source>
</reference>
<proteinExistence type="inferred from homology"/>
<sequence length="1009" mass="107879">MSASDFALARRQEVRTLLSALVGSLLPTAAVGSTNHSLALDFALNGVDDHRFGTPSPPALRRTMRRVLEKLRIHSLRSRAYRLDTAFAAYLDLPLDASSTPELHWAVVATLLALSDSPSNAPAVPSQRPLRADAFDPERGVDVDPSQLPVDPTYVSYGLVDSDDEPLDTCALALLPRPGSALAISDDDLSEWSDDELDEDAGGDGNGVGGPGPSLHVVVGVDGPGIEPRRETATASAVFSSLERQRVAGAARALPRELTALAFVSGPHSEATRREAEDGQYWRGDRVLDALPHDSLAARYAAYCAERGGFESGATPASRMNQTDVVREVLWMLQGHATPIFAAVPVGKGGSPRFEVVPDACVPEVTRGALRSALYDFADAGSGVALLRLVASLASPPPGSLFGAVFQAFAHYCGQWLNTRLAPLVAELSQAARRRESAHGDADAVTLLDAYVALQPSLRSAETLAGLAMTVLPQGWTSLVSSTPDAPLVFVLDASAVDGSAPKAYVAASLLSGLYQQARLRNGPESETLASAFWAALRPYMGWLNGAPDPWGEFMLVAPVEGAASRVAGDVPVSEALAEWDDLLRPRSPDAVPSFLTPVVDVIRDLGRAQEIAPTLGIVLQSKSAGVIGSEQGWPTRVAARSKADRAASEALVAHPEHFVPSVGSSAHVALPVLVPQPLRLEEQCVDKANAEVIEGDYDVRREVERLVLAPLRESQLLTCTLVMRRALEGSNGIVATVGLLREALDDGSGVRSGWGVQLELNLQLAAAVGSEALSVQLDGEGGDVVDRLRIEAQVAWPAAAVVRSEHVDAYNEVLRFLLRIRGAKSALARMVVESRVRRSESGIGTRTHALQVFRARLYHFVVNLEQYMMTRVVESAWGTLMNELKTAATLDAARAAHAGYLSAVVDRALLGPKARVVREGIEKVLKLALAFRHEFDVYVAAVESFRVRDESASEARMQAMESDFDSWIKFLLGVVARITGGTSGGSSYPHLLDLLIRLDFNSYYGVAP</sequence>
<dbReference type="InterPro" id="IPR040457">
    <property type="entry name" value="GCP_C"/>
</dbReference>
<evidence type="ECO:0000259" key="7">
    <source>
        <dbReference type="Pfam" id="PF04130"/>
    </source>
</evidence>
<dbReference type="InterPro" id="IPR007259">
    <property type="entry name" value="GCP"/>
</dbReference>
<dbReference type="CDD" id="cd22572">
    <property type="entry name" value="GCP5_NTD"/>
    <property type="match status" value="1"/>
</dbReference>
<organism evidence="8 9">
    <name type="scientific">Thecamonas trahens ATCC 50062</name>
    <dbReference type="NCBI Taxonomy" id="461836"/>
    <lineage>
        <taxon>Eukaryota</taxon>
        <taxon>Apusozoa</taxon>
        <taxon>Apusomonadida</taxon>
        <taxon>Apusomonadidae</taxon>
        <taxon>Thecamonas</taxon>
    </lineage>
</organism>
<dbReference type="InterPro" id="IPR042241">
    <property type="entry name" value="GCP_C_sf"/>
</dbReference>
<dbReference type="Pfam" id="PF04130">
    <property type="entry name" value="GCP_C_terminal"/>
    <property type="match status" value="1"/>
</dbReference>
<dbReference type="Proteomes" id="UP000054408">
    <property type="component" value="Unassembled WGS sequence"/>
</dbReference>
<keyword evidence="3 5" id="KW-0493">Microtubule</keyword>
<dbReference type="AlphaFoldDB" id="A0A0L0D4B8"/>
<dbReference type="GO" id="GO:0000922">
    <property type="term" value="C:spindle pole"/>
    <property type="evidence" value="ECO:0007669"/>
    <property type="project" value="InterPro"/>
</dbReference>
<dbReference type="GO" id="GO:0043015">
    <property type="term" value="F:gamma-tubulin binding"/>
    <property type="evidence" value="ECO:0007669"/>
    <property type="project" value="InterPro"/>
</dbReference>
<evidence type="ECO:0000256" key="4">
    <source>
        <dbReference type="ARBA" id="ARBA00023212"/>
    </source>
</evidence>
<feature type="compositionally biased region" description="Gly residues" evidence="6">
    <location>
        <begin position="203"/>
        <end position="212"/>
    </location>
</feature>
<dbReference type="GO" id="GO:0031122">
    <property type="term" value="P:cytoplasmic microtubule organization"/>
    <property type="evidence" value="ECO:0007669"/>
    <property type="project" value="TreeGrafter"/>
</dbReference>
<dbReference type="eggNOG" id="KOG4344">
    <property type="taxonomic scope" value="Eukaryota"/>
</dbReference>
<dbReference type="GO" id="GO:0000930">
    <property type="term" value="C:gamma-tubulin complex"/>
    <property type="evidence" value="ECO:0007669"/>
    <property type="project" value="TreeGrafter"/>
</dbReference>
<dbReference type="GO" id="GO:0051321">
    <property type="term" value="P:meiotic cell cycle"/>
    <property type="evidence" value="ECO:0007669"/>
    <property type="project" value="TreeGrafter"/>
</dbReference>
<evidence type="ECO:0000256" key="2">
    <source>
        <dbReference type="ARBA" id="ARBA00022490"/>
    </source>
</evidence>
<dbReference type="PANTHER" id="PTHR19302">
    <property type="entry name" value="GAMMA TUBULIN COMPLEX PROTEIN"/>
    <property type="match status" value="1"/>
</dbReference>
<dbReference type="PANTHER" id="PTHR19302:SF33">
    <property type="entry name" value="GAMMA-TUBULIN COMPLEX COMPONENT 5"/>
    <property type="match status" value="1"/>
</dbReference>
<keyword evidence="4 5" id="KW-0206">Cytoskeleton</keyword>
<feature type="compositionally biased region" description="Acidic residues" evidence="6">
    <location>
        <begin position="192"/>
        <end position="202"/>
    </location>
</feature>
<dbReference type="RefSeq" id="XP_013759981.1">
    <property type="nucleotide sequence ID" value="XM_013904527.1"/>
</dbReference>
<keyword evidence="9" id="KW-1185">Reference proteome</keyword>
<comment type="similarity">
    <text evidence="1 5">Belongs to the TUBGCP family.</text>
</comment>
<feature type="region of interest" description="Disordered" evidence="6">
    <location>
        <begin position="192"/>
        <end position="212"/>
    </location>
</feature>
<dbReference type="Gene3D" id="1.20.120.1900">
    <property type="entry name" value="Gamma-tubulin complex, C-terminal domain"/>
    <property type="match status" value="1"/>
</dbReference>
<dbReference type="GO" id="GO:0000278">
    <property type="term" value="P:mitotic cell cycle"/>
    <property type="evidence" value="ECO:0007669"/>
    <property type="project" value="TreeGrafter"/>
</dbReference>
<evidence type="ECO:0000313" key="8">
    <source>
        <dbReference type="EMBL" id="KNC47212.1"/>
    </source>
</evidence>
<evidence type="ECO:0000256" key="6">
    <source>
        <dbReference type="SAM" id="MobiDB-lite"/>
    </source>
</evidence>
<dbReference type="OrthoDB" id="66546at2759"/>
<dbReference type="GO" id="GO:0007020">
    <property type="term" value="P:microtubule nucleation"/>
    <property type="evidence" value="ECO:0007669"/>
    <property type="project" value="InterPro"/>
</dbReference>
<comment type="subcellular location">
    <subcellularLocation>
        <location evidence="5">Cytoplasm</location>
        <location evidence="5">Cytoskeleton</location>
        <location evidence="5">Microtubule organizing center</location>
    </subcellularLocation>
</comment>
<evidence type="ECO:0000256" key="5">
    <source>
        <dbReference type="RuleBase" id="RU363050"/>
    </source>
</evidence>
<protein>
    <recommendedName>
        <fullName evidence="5">Spindle pole body component</fullName>
    </recommendedName>
</protein>
<accession>A0A0L0D4B8</accession>
<dbReference type="InterPro" id="IPR059169">
    <property type="entry name" value="GCP5_N_ext"/>
</dbReference>
<name>A0A0L0D4B8_THETB</name>
<evidence type="ECO:0000256" key="3">
    <source>
        <dbReference type="ARBA" id="ARBA00022701"/>
    </source>
</evidence>